<keyword evidence="2" id="KW-1185">Reference proteome</keyword>
<dbReference type="PANTHER" id="PTHR12941">
    <property type="entry name" value="ER MEMBRANE PROTEIN COMPLEX"/>
    <property type="match status" value="1"/>
</dbReference>
<dbReference type="OMA" id="PHCAING"/>
<sequence>MEVSLSEKAFGKMAMHSLKYPKCPVDGILLGYEEDQVIKVTDVIPLFHSPRLYESISLALLFIEEYCIEIVQKGLLNKFQLIGYYYDEEFSQLQGALNTESQVDTRCSLILEKILQNNDAAVFVRMKRDQLFTRDCLTASKMKSKQQFENISLSVCSNSSNILRAVKDMQYFHLYDFEDHLLNPSLNWFNPNLLK</sequence>
<dbReference type="STRING" id="441375.B6ABX0"/>
<dbReference type="GO" id="GO:0072546">
    <property type="term" value="C:EMC complex"/>
    <property type="evidence" value="ECO:0007669"/>
    <property type="project" value="InterPro"/>
</dbReference>
<evidence type="ECO:0000313" key="1">
    <source>
        <dbReference type="EMBL" id="EEA05323.1"/>
    </source>
</evidence>
<reference evidence="1" key="1">
    <citation type="submission" date="2008-06" db="EMBL/GenBank/DDBJ databases">
        <authorList>
            <person name="Lorenzi H."/>
            <person name="Inman J."/>
            <person name="Miller J."/>
            <person name="Schobel S."/>
            <person name="Amedeo P."/>
            <person name="Caler E.V."/>
            <person name="da Silva J."/>
        </authorList>
    </citation>
    <scope>NUCLEOTIDE SEQUENCE [LARGE SCALE GENOMIC DNA]</scope>
    <source>
        <strain evidence="1">RN66</strain>
    </source>
</reference>
<dbReference type="Proteomes" id="UP000001460">
    <property type="component" value="Unassembled WGS sequence"/>
</dbReference>
<evidence type="ECO:0000313" key="2">
    <source>
        <dbReference type="Proteomes" id="UP000001460"/>
    </source>
</evidence>
<proteinExistence type="predicted"/>
<dbReference type="Pfam" id="PF03665">
    <property type="entry name" value="UPF0172"/>
    <property type="match status" value="1"/>
</dbReference>
<dbReference type="CDD" id="cd08060">
    <property type="entry name" value="MPN_UPF0172"/>
    <property type="match status" value="1"/>
</dbReference>
<organism evidence="1 2">
    <name type="scientific">Cryptosporidium muris (strain RN66)</name>
    <dbReference type="NCBI Taxonomy" id="441375"/>
    <lineage>
        <taxon>Eukaryota</taxon>
        <taxon>Sar</taxon>
        <taxon>Alveolata</taxon>
        <taxon>Apicomplexa</taxon>
        <taxon>Conoidasida</taxon>
        <taxon>Coccidia</taxon>
        <taxon>Eucoccidiorida</taxon>
        <taxon>Eimeriorina</taxon>
        <taxon>Cryptosporidiidae</taxon>
        <taxon>Cryptosporidium</taxon>
    </lineage>
</organism>
<name>B6ABX0_CRYMR</name>
<evidence type="ECO:0008006" key="3">
    <source>
        <dbReference type="Google" id="ProtNLM"/>
    </source>
</evidence>
<dbReference type="EMBL" id="DS989727">
    <property type="protein sequence ID" value="EEA05323.1"/>
    <property type="molecule type" value="Genomic_DNA"/>
</dbReference>
<protein>
    <recommendedName>
        <fullName evidence="3">MPN domain-containing protein</fullName>
    </recommendedName>
</protein>
<accession>B6ABX0</accession>
<dbReference type="GeneID" id="6994910"/>
<dbReference type="VEuPathDB" id="CryptoDB:CMU_023280"/>
<dbReference type="InterPro" id="IPR005366">
    <property type="entry name" value="EMC8/9"/>
</dbReference>
<dbReference type="AlphaFoldDB" id="B6ABX0"/>
<dbReference type="PANTHER" id="PTHR12941:SF10">
    <property type="entry name" value="ER MEMBRANE PROTEIN COMPLEX SUBUNIT 8_9 HOMOLOG"/>
    <property type="match status" value="1"/>
</dbReference>
<gene>
    <name evidence="1" type="ORF">CMU_023280</name>
</gene>
<dbReference type="RefSeq" id="XP_002139672.1">
    <property type="nucleotide sequence ID" value="XM_002139636.1"/>
</dbReference>
<dbReference type="OrthoDB" id="194468at2759"/>